<feature type="transmembrane region" description="Helical" evidence="6">
    <location>
        <begin position="31"/>
        <end position="53"/>
    </location>
</feature>
<name>A0ABT9WUK6_9BACI</name>
<gene>
    <name evidence="8" type="ORF">J2S08_002651</name>
</gene>
<sequence length="60" mass="6979">MEKKLTKSKKDRYLLGVCGGIANYFGVDSRLIRIIFVFTPASILFYLLLGYFLHEDNNLY</sequence>
<dbReference type="InterPro" id="IPR007168">
    <property type="entry name" value="Phageshock_PspC_N"/>
</dbReference>
<dbReference type="EMBL" id="JAUSTT010000015">
    <property type="protein sequence ID" value="MDQ0176793.1"/>
    <property type="molecule type" value="Genomic_DNA"/>
</dbReference>
<dbReference type="Proteomes" id="UP001223586">
    <property type="component" value="Unassembled WGS sequence"/>
</dbReference>
<feature type="domain" description="Phage shock protein PspC N-terminal" evidence="7">
    <location>
        <begin position="3"/>
        <end position="53"/>
    </location>
</feature>
<evidence type="ECO:0000256" key="2">
    <source>
        <dbReference type="ARBA" id="ARBA00022475"/>
    </source>
</evidence>
<evidence type="ECO:0000256" key="1">
    <source>
        <dbReference type="ARBA" id="ARBA00004162"/>
    </source>
</evidence>
<evidence type="ECO:0000256" key="5">
    <source>
        <dbReference type="ARBA" id="ARBA00023136"/>
    </source>
</evidence>
<keyword evidence="3 6" id="KW-0812">Transmembrane</keyword>
<keyword evidence="4 6" id="KW-1133">Transmembrane helix</keyword>
<comment type="caution">
    <text evidence="8">The sequence shown here is derived from an EMBL/GenBank/DDBJ whole genome shotgun (WGS) entry which is preliminary data.</text>
</comment>
<evidence type="ECO:0000313" key="8">
    <source>
        <dbReference type="EMBL" id="MDQ0176793.1"/>
    </source>
</evidence>
<comment type="subcellular location">
    <subcellularLocation>
        <location evidence="1">Cell membrane</location>
        <topology evidence="1">Single-pass membrane protein</topology>
    </subcellularLocation>
</comment>
<dbReference type="PANTHER" id="PTHR33885">
    <property type="entry name" value="PHAGE SHOCK PROTEIN C"/>
    <property type="match status" value="1"/>
</dbReference>
<accession>A0ABT9WUK6</accession>
<evidence type="ECO:0000313" key="9">
    <source>
        <dbReference type="Proteomes" id="UP001223586"/>
    </source>
</evidence>
<evidence type="ECO:0000256" key="3">
    <source>
        <dbReference type="ARBA" id="ARBA00022692"/>
    </source>
</evidence>
<organism evidence="8 9">
    <name type="scientific">Bacillus chungangensis</name>
    <dbReference type="NCBI Taxonomy" id="587633"/>
    <lineage>
        <taxon>Bacteria</taxon>
        <taxon>Bacillati</taxon>
        <taxon>Bacillota</taxon>
        <taxon>Bacilli</taxon>
        <taxon>Bacillales</taxon>
        <taxon>Bacillaceae</taxon>
        <taxon>Bacillus</taxon>
    </lineage>
</organism>
<protein>
    <submittedName>
        <fullName evidence="8">Phage shock protein PspC (Stress-responsive transcriptional regulator)</fullName>
    </submittedName>
</protein>
<dbReference type="RefSeq" id="WP_307230225.1">
    <property type="nucleotide sequence ID" value="NZ_JAUSTT010000015.1"/>
</dbReference>
<dbReference type="PANTHER" id="PTHR33885:SF3">
    <property type="entry name" value="PHAGE SHOCK PROTEIN C"/>
    <property type="match status" value="1"/>
</dbReference>
<keyword evidence="2" id="KW-1003">Cell membrane</keyword>
<keyword evidence="9" id="KW-1185">Reference proteome</keyword>
<evidence type="ECO:0000256" key="6">
    <source>
        <dbReference type="SAM" id="Phobius"/>
    </source>
</evidence>
<dbReference type="InterPro" id="IPR052027">
    <property type="entry name" value="PspC"/>
</dbReference>
<proteinExistence type="predicted"/>
<keyword evidence="5 6" id="KW-0472">Membrane</keyword>
<evidence type="ECO:0000259" key="7">
    <source>
        <dbReference type="Pfam" id="PF04024"/>
    </source>
</evidence>
<evidence type="ECO:0000256" key="4">
    <source>
        <dbReference type="ARBA" id="ARBA00022989"/>
    </source>
</evidence>
<dbReference type="Pfam" id="PF04024">
    <property type="entry name" value="PspC"/>
    <property type="match status" value="1"/>
</dbReference>
<reference evidence="8 9" key="1">
    <citation type="submission" date="2023-07" db="EMBL/GenBank/DDBJ databases">
        <title>Genomic Encyclopedia of Type Strains, Phase IV (KMG-IV): sequencing the most valuable type-strain genomes for metagenomic binning, comparative biology and taxonomic classification.</title>
        <authorList>
            <person name="Goeker M."/>
        </authorList>
    </citation>
    <scope>NUCLEOTIDE SEQUENCE [LARGE SCALE GENOMIC DNA]</scope>
    <source>
        <strain evidence="8 9">DSM 23837</strain>
    </source>
</reference>